<sequence>MSGRGYRDRALELYGEQCLHCGSTDQVKVHHMDGDHDHDRRDNWVPLCQGCHVSLHRGAPPYTIWFALGQPVIEALDELTKARGYRSRSETVARLLQDAGGDLEADTWALLASHNDGLYDRGDGGR</sequence>
<dbReference type="GeneID" id="73292512"/>
<dbReference type="KEGG" id="sawl:NGM29_20660"/>
<dbReference type="EMBL" id="CP100358">
    <property type="protein sequence ID" value="UTF56002.1"/>
    <property type="molecule type" value="Genomic_DNA"/>
</dbReference>
<evidence type="ECO:0000259" key="1">
    <source>
        <dbReference type="SMART" id="SM00507"/>
    </source>
</evidence>
<dbReference type="InterPro" id="IPR003615">
    <property type="entry name" value="HNH_nuc"/>
</dbReference>
<dbReference type="RefSeq" id="WP_254161586.1">
    <property type="nucleotide sequence ID" value="NZ_CP100358.1"/>
</dbReference>
<dbReference type="GO" id="GO:0006355">
    <property type="term" value="P:regulation of DNA-templated transcription"/>
    <property type="evidence" value="ECO:0007669"/>
    <property type="project" value="InterPro"/>
</dbReference>
<protein>
    <submittedName>
        <fullName evidence="2">Ribbon-helix-helix domain-containing protein</fullName>
    </submittedName>
</protein>
<dbReference type="AlphaFoldDB" id="A0A9E7NFT3"/>
<dbReference type="SMART" id="SM00507">
    <property type="entry name" value="HNHc"/>
    <property type="match status" value="1"/>
</dbReference>
<feature type="domain" description="HNH nuclease" evidence="1">
    <location>
        <begin position="6"/>
        <end position="53"/>
    </location>
</feature>
<evidence type="ECO:0000313" key="3">
    <source>
        <dbReference type="Proteomes" id="UP001056855"/>
    </source>
</evidence>
<accession>A0A9E7NFT3</accession>
<gene>
    <name evidence="2" type="ORF">NGM29_20660</name>
</gene>
<dbReference type="CDD" id="cd22231">
    <property type="entry name" value="RHH_NikR_HicB-like"/>
    <property type="match status" value="1"/>
</dbReference>
<dbReference type="Proteomes" id="UP001056855">
    <property type="component" value="Plasmid unnamed3"/>
</dbReference>
<keyword evidence="3" id="KW-1185">Reference proteome</keyword>
<organism evidence="2 3">
    <name type="scientific">Natronosalvus rutilus</name>
    <dbReference type="NCBI Taxonomy" id="2953753"/>
    <lineage>
        <taxon>Archaea</taxon>
        <taxon>Methanobacteriati</taxon>
        <taxon>Methanobacteriota</taxon>
        <taxon>Stenosarchaea group</taxon>
        <taxon>Halobacteria</taxon>
        <taxon>Halobacteriales</taxon>
        <taxon>Natrialbaceae</taxon>
        <taxon>Natronosalvus</taxon>
    </lineage>
</organism>
<evidence type="ECO:0000313" key="2">
    <source>
        <dbReference type="EMBL" id="UTF56002.1"/>
    </source>
</evidence>
<name>A0A9E7NFT3_9EURY</name>
<reference evidence="2" key="1">
    <citation type="submission" date="2022-06" db="EMBL/GenBank/DDBJ databases">
        <title>Diverse halophilic archaea isolated from saline environments.</title>
        <authorList>
            <person name="Cui H.-L."/>
        </authorList>
    </citation>
    <scope>NUCLEOTIDE SEQUENCE</scope>
    <source>
        <strain evidence="2">WLHS1</strain>
        <plasmid evidence="2">unnamed3</plasmid>
    </source>
</reference>
<geneLocation type="plasmid" evidence="2 3">
    <name>unnamed3</name>
</geneLocation>
<keyword evidence="2" id="KW-0614">Plasmid</keyword>
<proteinExistence type="predicted"/>